<organism evidence="1 2">
    <name type="scientific">Candidatus Jettenia ecosi</name>
    <dbReference type="NCBI Taxonomy" id="2494326"/>
    <lineage>
        <taxon>Bacteria</taxon>
        <taxon>Pseudomonadati</taxon>
        <taxon>Planctomycetota</taxon>
        <taxon>Candidatus Brocadiia</taxon>
        <taxon>Candidatus Brocadiales</taxon>
        <taxon>Candidatus Brocadiaceae</taxon>
        <taxon>Candidatus Jettenia</taxon>
    </lineage>
</organism>
<dbReference type="AlphaFoldDB" id="A0A533QC97"/>
<gene>
    <name evidence="1" type="ORF">JETT_1290</name>
</gene>
<evidence type="ECO:0000313" key="1">
    <source>
        <dbReference type="EMBL" id="TLD42356.1"/>
    </source>
</evidence>
<proteinExistence type="predicted"/>
<dbReference type="InterPro" id="IPR035959">
    <property type="entry name" value="RutC-like_sf"/>
</dbReference>
<dbReference type="Proteomes" id="UP000319783">
    <property type="component" value="Unassembled WGS sequence"/>
</dbReference>
<dbReference type="EMBL" id="SULG01000021">
    <property type="protein sequence ID" value="TLD42356.1"/>
    <property type="molecule type" value="Genomic_DNA"/>
</dbReference>
<accession>A0A533QC97</accession>
<dbReference type="SUPFAM" id="SSF55298">
    <property type="entry name" value="YjgF-like"/>
    <property type="match status" value="1"/>
</dbReference>
<dbReference type="Gene3D" id="3.30.1330.40">
    <property type="entry name" value="RutC-like"/>
    <property type="match status" value="1"/>
</dbReference>
<sequence>MTERFRYYMPDHAPVWTCLGVAALGDPKMRVEIRVTAILPE</sequence>
<evidence type="ECO:0000313" key="2">
    <source>
        <dbReference type="Proteomes" id="UP000319783"/>
    </source>
</evidence>
<name>A0A533QC97_9BACT</name>
<protein>
    <submittedName>
        <fullName evidence="1">Uncharacterized protein</fullName>
    </submittedName>
</protein>
<reference evidence="1 2" key="1">
    <citation type="submission" date="2019-04" db="EMBL/GenBank/DDBJ databases">
        <title>Genome of a novel bacterium Candidatus Jettenia ecosi reconstructed from metagenome of an anammox bioreactor.</title>
        <authorList>
            <person name="Mardanov A.V."/>
            <person name="Beletsky A.V."/>
            <person name="Ravin N.V."/>
            <person name="Botchkova E.A."/>
            <person name="Litti Y.V."/>
            <person name="Nozhevnikova A.N."/>
        </authorList>
    </citation>
    <scope>NUCLEOTIDE SEQUENCE [LARGE SCALE GENOMIC DNA]</scope>
    <source>
        <strain evidence="1">J2</strain>
    </source>
</reference>
<comment type="caution">
    <text evidence="1">The sequence shown here is derived from an EMBL/GenBank/DDBJ whole genome shotgun (WGS) entry which is preliminary data.</text>
</comment>